<organism evidence="2 3">
    <name type="scientific">Hoylesella pleuritidis F0068</name>
    <dbReference type="NCBI Taxonomy" id="1081904"/>
    <lineage>
        <taxon>Bacteria</taxon>
        <taxon>Pseudomonadati</taxon>
        <taxon>Bacteroidota</taxon>
        <taxon>Bacteroidia</taxon>
        <taxon>Bacteroidales</taxon>
        <taxon>Prevotellaceae</taxon>
        <taxon>Hoylesella</taxon>
    </lineage>
</organism>
<keyword evidence="1" id="KW-1133">Transmembrane helix</keyword>
<feature type="transmembrane region" description="Helical" evidence="1">
    <location>
        <begin position="12"/>
        <end position="30"/>
    </location>
</feature>
<name>U2L430_9BACT</name>
<reference evidence="2 3" key="1">
    <citation type="submission" date="2013-08" db="EMBL/GenBank/DDBJ databases">
        <authorList>
            <person name="Durkin A.S."/>
            <person name="Haft D.R."/>
            <person name="McCorrison J."/>
            <person name="Torralba M."/>
            <person name="Gillis M."/>
            <person name="Haft D.H."/>
            <person name="Methe B."/>
            <person name="Sutton G."/>
            <person name="Nelson K.E."/>
        </authorList>
    </citation>
    <scope>NUCLEOTIDE SEQUENCE [LARGE SCALE GENOMIC DNA]</scope>
    <source>
        <strain evidence="2 3">F0068</strain>
    </source>
</reference>
<accession>U2L430</accession>
<keyword evidence="1" id="KW-0812">Transmembrane</keyword>
<feature type="transmembrane region" description="Helical" evidence="1">
    <location>
        <begin position="76"/>
        <end position="97"/>
    </location>
</feature>
<dbReference type="PATRIC" id="fig|1081904.3.peg.1950"/>
<feature type="transmembrane region" description="Helical" evidence="1">
    <location>
        <begin position="50"/>
        <end position="70"/>
    </location>
</feature>
<protein>
    <submittedName>
        <fullName evidence="2">Uncharacterized protein</fullName>
    </submittedName>
</protein>
<comment type="caution">
    <text evidence="2">The sequence shown here is derived from an EMBL/GenBank/DDBJ whole genome shotgun (WGS) entry which is preliminary data.</text>
</comment>
<sequence length="104" mass="11994">MDIFSNTPGVATLSMTFMGLIQPYLLMLFVSRDNSDDFKPTMKSLGVAKFVYYTILSVMIYCLLFFTFETFSFFNWQQWIACVGGSTVLTVILILVIENMRERN</sequence>
<dbReference type="Proteomes" id="UP000016600">
    <property type="component" value="Unassembled WGS sequence"/>
</dbReference>
<keyword evidence="3" id="KW-1185">Reference proteome</keyword>
<evidence type="ECO:0000313" key="2">
    <source>
        <dbReference type="EMBL" id="ERJ99085.1"/>
    </source>
</evidence>
<evidence type="ECO:0000256" key="1">
    <source>
        <dbReference type="SAM" id="Phobius"/>
    </source>
</evidence>
<keyword evidence="1" id="KW-0472">Membrane</keyword>
<dbReference type="AlphaFoldDB" id="U2L430"/>
<gene>
    <name evidence="2" type="ORF">HMPREF1218_1173</name>
</gene>
<dbReference type="EMBL" id="AWET01000044">
    <property type="protein sequence ID" value="ERJ99085.1"/>
    <property type="molecule type" value="Genomic_DNA"/>
</dbReference>
<proteinExistence type="predicted"/>
<evidence type="ECO:0000313" key="3">
    <source>
        <dbReference type="Proteomes" id="UP000016600"/>
    </source>
</evidence>